<dbReference type="EMBL" id="LSYS01006902">
    <property type="protein sequence ID" value="OPJ73268.1"/>
    <property type="molecule type" value="Genomic_DNA"/>
</dbReference>
<keyword evidence="2" id="KW-1185">Reference proteome</keyword>
<accession>A0A1V4JM43</accession>
<sequence>MKSKNPSNRKGGKINSSFSWCFNCYKFSGCIDGCLLPKERGAKGDTSPAAGGRNFLLHEEILPDEIWILQLNYFFV</sequence>
<name>A0A1V4JM43_PATFA</name>
<organism evidence="1 2">
    <name type="scientific">Patagioenas fasciata monilis</name>
    <dbReference type="NCBI Taxonomy" id="372326"/>
    <lineage>
        <taxon>Eukaryota</taxon>
        <taxon>Metazoa</taxon>
        <taxon>Chordata</taxon>
        <taxon>Craniata</taxon>
        <taxon>Vertebrata</taxon>
        <taxon>Euteleostomi</taxon>
        <taxon>Archelosauria</taxon>
        <taxon>Archosauria</taxon>
        <taxon>Dinosauria</taxon>
        <taxon>Saurischia</taxon>
        <taxon>Theropoda</taxon>
        <taxon>Coelurosauria</taxon>
        <taxon>Aves</taxon>
        <taxon>Neognathae</taxon>
        <taxon>Neoaves</taxon>
        <taxon>Columbimorphae</taxon>
        <taxon>Columbiformes</taxon>
        <taxon>Columbidae</taxon>
        <taxon>Patagioenas</taxon>
    </lineage>
</organism>
<dbReference type="Proteomes" id="UP000190648">
    <property type="component" value="Unassembled WGS sequence"/>
</dbReference>
<dbReference type="AlphaFoldDB" id="A0A1V4JM43"/>
<proteinExistence type="predicted"/>
<evidence type="ECO:0000313" key="1">
    <source>
        <dbReference type="EMBL" id="OPJ73268.1"/>
    </source>
</evidence>
<comment type="caution">
    <text evidence="1">The sequence shown here is derived from an EMBL/GenBank/DDBJ whole genome shotgun (WGS) entry which is preliminary data.</text>
</comment>
<evidence type="ECO:0000313" key="2">
    <source>
        <dbReference type="Proteomes" id="UP000190648"/>
    </source>
</evidence>
<gene>
    <name evidence="1" type="ORF">AV530_005659</name>
</gene>
<reference evidence="1 2" key="1">
    <citation type="submission" date="2016-02" db="EMBL/GenBank/DDBJ databases">
        <title>Band-tailed pigeon sequencing and assembly.</title>
        <authorList>
            <person name="Soares A.E."/>
            <person name="Novak B.J."/>
            <person name="Rice E.S."/>
            <person name="O'Connell B."/>
            <person name="Chang D."/>
            <person name="Weber S."/>
            <person name="Shapiro B."/>
        </authorList>
    </citation>
    <scope>NUCLEOTIDE SEQUENCE [LARGE SCALE GENOMIC DNA]</scope>
    <source>
        <strain evidence="1">BTP2013</strain>
        <tissue evidence="1">Blood</tissue>
    </source>
</reference>
<protein>
    <submittedName>
        <fullName evidence="1">Uncharacterized protein</fullName>
    </submittedName>
</protein>